<evidence type="ECO:0000259" key="4">
    <source>
        <dbReference type="Pfam" id="PF06722"/>
    </source>
</evidence>
<keyword evidence="2" id="KW-0328">Glycosyltransferase</keyword>
<name>A0ABW5GGK7_9PSEU</name>
<dbReference type="EMBL" id="JBHUKU010000008">
    <property type="protein sequence ID" value="MFD2460253.1"/>
    <property type="molecule type" value="Genomic_DNA"/>
</dbReference>
<dbReference type="Proteomes" id="UP001597419">
    <property type="component" value="Unassembled WGS sequence"/>
</dbReference>
<evidence type="ECO:0000256" key="3">
    <source>
        <dbReference type="ARBA" id="ARBA00022679"/>
    </source>
</evidence>
<dbReference type="CDD" id="cd03784">
    <property type="entry name" value="GT1_Gtf-like"/>
    <property type="match status" value="1"/>
</dbReference>
<dbReference type="InterPro" id="IPR048284">
    <property type="entry name" value="EryCIII-like_N"/>
</dbReference>
<comment type="caution">
    <text evidence="6">The sequence shown here is derived from an EMBL/GenBank/DDBJ whole genome shotgun (WGS) entry which is preliminary data.</text>
</comment>
<dbReference type="Pfam" id="PF06722">
    <property type="entry name" value="EryCIII-like_C"/>
    <property type="match status" value="1"/>
</dbReference>
<proteinExistence type="inferred from homology"/>
<organism evidence="6 7">
    <name type="scientific">Amycolatopsis samaneae</name>
    <dbReference type="NCBI Taxonomy" id="664691"/>
    <lineage>
        <taxon>Bacteria</taxon>
        <taxon>Bacillati</taxon>
        <taxon>Actinomycetota</taxon>
        <taxon>Actinomycetes</taxon>
        <taxon>Pseudonocardiales</taxon>
        <taxon>Pseudonocardiaceae</taxon>
        <taxon>Amycolatopsis</taxon>
    </lineage>
</organism>
<dbReference type="Pfam" id="PF21036">
    <property type="entry name" value="EryCIII-like_N"/>
    <property type="match status" value="1"/>
</dbReference>
<evidence type="ECO:0000256" key="2">
    <source>
        <dbReference type="ARBA" id="ARBA00022676"/>
    </source>
</evidence>
<keyword evidence="3" id="KW-0808">Transferase</keyword>
<evidence type="ECO:0000256" key="1">
    <source>
        <dbReference type="ARBA" id="ARBA00006962"/>
    </source>
</evidence>
<sequence length="411" mass="43587">MKVLFCALPQLTHFYATVPLAWALRTAGHEVRYATSPEFAEAVTDAGLTAVPVGPADAGDEEEIDEEAPAGLPAPYDLAETLPGPDGWTEGHAEAFDAMVTYAFGEFNAPILADLVALARSWQPDLVLWEPFTYAGAIAAGACGAAHGRVLFGTDFLGVTHEWIHAHVPDDRLARWLADTAADHGVPYAEHLRNGHFTVDQLPAPLRLTSPEIEYVPARYVPYGGPAEVPAWLRETPSRPRVALTLGTSATVEYGGYTVRVPDLLTALSTMDIEVVATLAGPLPELPDNVRAVPFVPLDALAPTCSAAIHHGGFGTMLTFARHGVPQLTLPHDFDSPLLGRALAGLGAGLTVAPAQASGRRIRWSVEKLLVDEGIRTAAAGLATGIAAMPSPNDVVARLEELTTKHRGGRP</sequence>
<feature type="domain" description="Erythromycin biosynthesis protein CIII-like C-terminal" evidence="4">
    <location>
        <begin position="264"/>
        <end position="402"/>
    </location>
</feature>
<dbReference type="SUPFAM" id="SSF53756">
    <property type="entry name" value="UDP-Glycosyltransferase/glycogen phosphorylase"/>
    <property type="match status" value="1"/>
</dbReference>
<evidence type="ECO:0000313" key="6">
    <source>
        <dbReference type="EMBL" id="MFD2460253.1"/>
    </source>
</evidence>
<evidence type="ECO:0000313" key="7">
    <source>
        <dbReference type="Proteomes" id="UP001597419"/>
    </source>
</evidence>
<accession>A0ABW5GGK7</accession>
<reference evidence="7" key="1">
    <citation type="journal article" date="2019" name="Int. J. Syst. Evol. Microbiol.">
        <title>The Global Catalogue of Microorganisms (GCM) 10K type strain sequencing project: providing services to taxonomists for standard genome sequencing and annotation.</title>
        <authorList>
            <consortium name="The Broad Institute Genomics Platform"/>
            <consortium name="The Broad Institute Genome Sequencing Center for Infectious Disease"/>
            <person name="Wu L."/>
            <person name="Ma J."/>
        </authorList>
    </citation>
    <scope>NUCLEOTIDE SEQUENCE [LARGE SCALE GENOMIC DNA]</scope>
    <source>
        <strain evidence="7">CGMCC 4.7643</strain>
    </source>
</reference>
<gene>
    <name evidence="6" type="ORF">ACFSYJ_16705</name>
</gene>
<dbReference type="Gene3D" id="3.40.50.2000">
    <property type="entry name" value="Glycogen Phosphorylase B"/>
    <property type="match status" value="2"/>
</dbReference>
<dbReference type="InterPro" id="IPR002213">
    <property type="entry name" value="UDP_glucos_trans"/>
</dbReference>
<keyword evidence="7" id="KW-1185">Reference proteome</keyword>
<dbReference type="InterPro" id="IPR010610">
    <property type="entry name" value="EryCIII-like_C"/>
</dbReference>
<dbReference type="PANTHER" id="PTHR48050:SF13">
    <property type="entry name" value="STEROL 3-BETA-GLUCOSYLTRANSFERASE UGT80A2"/>
    <property type="match status" value="1"/>
</dbReference>
<dbReference type="InterPro" id="IPR050426">
    <property type="entry name" value="Glycosyltransferase_28"/>
</dbReference>
<evidence type="ECO:0000259" key="5">
    <source>
        <dbReference type="Pfam" id="PF21036"/>
    </source>
</evidence>
<comment type="similarity">
    <text evidence="1">Belongs to the glycosyltransferase 28 family.</text>
</comment>
<dbReference type="RefSeq" id="WP_345398137.1">
    <property type="nucleotide sequence ID" value="NZ_BAABHG010000009.1"/>
</dbReference>
<dbReference type="PANTHER" id="PTHR48050">
    <property type="entry name" value="STEROL 3-BETA-GLUCOSYLTRANSFERASE"/>
    <property type="match status" value="1"/>
</dbReference>
<protein>
    <submittedName>
        <fullName evidence="6">Nucleotide disphospho-sugar-binding domain-containing protein</fullName>
    </submittedName>
</protein>
<feature type="domain" description="Erythromycin biosynthesis protein CIII-like N-terminal" evidence="5">
    <location>
        <begin position="22"/>
        <end position="247"/>
    </location>
</feature>